<proteinExistence type="predicted"/>
<keyword evidence="2" id="KW-1185">Reference proteome</keyword>
<evidence type="ECO:0000313" key="1">
    <source>
        <dbReference type="EMBL" id="KDR22941.1"/>
    </source>
</evidence>
<gene>
    <name evidence="1" type="ORF">L798_00775</name>
</gene>
<dbReference type="EMBL" id="KK852481">
    <property type="protein sequence ID" value="KDR22941.1"/>
    <property type="molecule type" value="Genomic_DNA"/>
</dbReference>
<accession>A0A067RGE4</accession>
<dbReference type="AlphaFoldDB" id="A0A067RGE4"/>
<name>A0A067RGE4_ZOONE</name>
<organism evidence="1 2">
    <name type="scientific">Zootermopsis nevadensis</name>
    <name type="common">Dampwood termite</name>
    <dbReference type="NCBI Taxonomy" id="136037"/>
    <lineage>
        <taxon>Eukaryota</taxon>
        <taxon>Metazoa</taxon>
        <taxon>Ecdysozoa</taxon>
        <taxon>Arthropoda</taxon>
        <taxon>Hexapoda</taxon>
        <taxon>Insecta</taxon>
        <taxon>Pterygota</taxon>
        <taxon>Neoptera</taxon>
        <taxon>Polyneoptera</taxon>
        <taxon>Dictyoptera</taxon>
        <taxon>Blattodea</taxon>
        <taxon>Blattoidea</taxon>
        <taxon>Termitoidae</taxon>
        <taxon>Termopsidae</taxon>
        <taxon>Zootermopsis</taxon>
    </lineage>
</organism>
<evidence type="ECO:0000313" key="2">
    <source>
        <dbReference type="Proteomes" id="UP000027135"/>
    </source>
</evidence>
<dbReference type="InParanoid" id="A0A067RGE4"/>
<protein>
    <submittedName>
        <fullName evidence="1">Uncharacterized protein</fullName>
    </submittedName>
</protein>
<dbReference type="Proteomes" id="UP000027135">
    <property type="component" value="Unassembled WGS sequence"/>
</dbReference>
<sequence>MSIDQGPQVLKTLKNGTPKINTMCHMVLLKKVLWRYKNQNIISLWMTLMIPLDGNKIRGILVAFTNLADIYLRLKN</sequence>
<reference evidence="1 2" key="1">
    <citation type="journal article" date="2014" name="Nat. Commun.">
        <title>Molecular traces of alternative social organization in a termite genome.</title>
        <authorList>
            <person name="Terrapon N."/>
            <person name="Li C."/>
            <person name="Robertson H.M."/>
            <person name="Ji L."/>
            <person name="Meng X."/>
            <person name="Booth W."/>
            <person name="Chen Z."/>
            <person name="Childers C.P."/>
            <person name="Glastad K.M."/>
            <person name="Gokhale K."/>
            <person name="Gowin J."/>
            <person name="Gronenberg W."/>
            <person name="Hermansen R.A."/>
            <person name="Hu H."/>
            <person name="Hunt B.G."/>
            <person name="Huylmans A.K."/>
            <person name="Khalil S.M."/>
            <person name="Mitchell R.D."/>
            <person name="Munoz-Torres M.C."/>
            <person name="Mustard J.A."/>
            <person name="Pan H."/>
            <person name="Reese J.T."/>
            <person name="Scharf M.E."/>
            <person name="Sun F."/>
            <person name="Vogel H."/>
            <person name="Xiao J."/>
            <person name="Yang W."/>
            <person name="Yang Z."/>
            <person name="Yang Z."/>
            <person name="Zhou J."/>
            <person name="Zhu J."/>
            <person name="Brent C.S."/>
            <person name="Elsik C.G."/>
            <person name="Goodisman M.A."/>
            <person name="Liberles D.A."/>
            <person name="Roe R.M."/>
            <person name="Vargo E.L."/>
            <person name="Vilcinskas A."/>
            <person name="Wang J."/>
            <person name="Bornberg-Bauer E."/>
            <person name="Korb J."/>
            <person name="Zhang G."/>
            <person name="Liebig J."/>
        </authorList>
    </citation>
    <scope>NUCLEOTIDE SEQUENCE [LARGE SCALE GENOMIC DNA]</scope>
    <source>
        <tissue evidence="1">Whole organism</tissue>
    </source>
</reference>